<gene>
    <name evidence="13" type="ORF">RIMI_LOCUS11148959</name>
</gene>
<feature type="region of interest" description="Disordered" evidence="11">
    <location>
        <begin position="199"/>
        <end position="239"/>
    </location>
</feature>
<evidence type="ECO:0000256" key="4">
    <source>
        <dbReference type="ARBA" id="ARBA00022741"/>
    </source>
</evidence>
<dbReference type="PROSITE" id="PS50067">
    <property type="entry name" value="KINESIN_MOTOR_2"/>
    <property type="match status" value="1"/>
</dbReference>
<evidence type="ECO:0000256" key="11">
    <source>
        <dbReference type="SAM" id="MobiDB-lite"/>
    </source>
</evidence>
<evidence type="ECO:0000313" key="13">
    <source>
        <dbReference type="EMBL" id="CAJ0946076.1"/>
    </source>
</evidence>
<evidence type="ECO:0000256" key="9">
    <source>
        <dbReference type="RuleBase" id="RU000394"/>
    </source>
</evidence>
<keyword evidence="7" id="KW-0963">Cytoplasm</keyword>
<dbReference type="InterPro" id="IPR001752">
    <property type="entry name" value="Kinesin_motor_dom"/>
</dbReference>
<keyword evidence="4 8" id="KW-0547">Nucleotide-binding</keyword>
<evidence type="ECO:0000256" key="6">
    <source>
        <dbReference type="ARBA" id="ARBA00023175"/>
    </source>
</evidence>
<dbReference type="PANTHER" id="PTHR47972:SF45">
    <property type="entry name" value="PROTEIN CLARET SEGREGATIONAL"/>
    <property type="match status" value="1"/>
</dbReference>
<dbReference type="InterPro" id="IPR027640">
    <property type="entry name" value="Kinesin-like_fam"/>
</dbReference>
<evidence type="ECO:0000256" key="10">
    <source>
        <dbReference type="SAM" id="Coils"/>
    </source>
</evidence>
<dbReference type="Gene3D" id="3.40.850.10">
    <property type="entry name" value="Kinesin motor domain"/>
    <property type="match status" value="1"/>
</dbReference>
<dbReference type="InterPro" id="IPR027417">
    <property type="entry name" value="P-loop_NTPase"/>
</dbReference>
<comment type="similarity">
    <text evidence="2">Belongs to the TRAFAC class myosin-kinesin ATPase superfamily. Kinesin family. KIN-14 subfamily.</text>
</comment>
<feature type="region of interest" description="Disordered" evidence="11">
    <location>
        <begin position="271"/>
        <end position="325"/>
    </location>
</feature>
<dbReference type="SUPFAM" id="SSF52540">
    <property type="entry name" value="P-loop containing nucleoside triphosphate hydrolases"/>
    <property type="match status" value="1"/>
</dbReference>
<keyword evidence="7" id="KW-0206">Cytoskeleton</keyword>
<evidence type="ECO:0000256" key="1">
    <source>
        <dbReference type="ARBA" id="ARBA00004245"/>
    </source>
</evidence>
<dbReference type="PRINTS" id="PR00380">
    <property type="entry name" value="KINESINHEAVY"/>
</dbReference>
<dbReference type="SMART" id="SM00129">
    <property type="entry name" value="KISc"/>
    <property type="match status" value="1"/>
</dbReference>
<feature type="coiled-coil region" evidence="10">
    <location>
        <begin position="412"/>
        <end position="488"/>
    </location>
</feature>
<dbReference type="PROSITE" id="PS00411">
    <property type="entry name" value="KINESIN_MOTOR_1"/>
    <property type="match status" value="1"/>
</dbReference>
<proteinExistence type="inferred from homology"/>
<keyword evidence="10" id="KW-0175">Coiled coil</keyword>
<dbReference type="PANTHER" id="PTHR47972">
    <property type="entry name" value="KINESIN-LIKE PROTEIN KLP-3"/>
    <property type="match status" value="1"/>
</dbReference>
<evidence type="ECO:0000256" key="2">
    <source>
        <dbReference type="ARBA" id="ARBA00010899"/>
    </source>
</evidence>
<dbReference type="CDD" id="cd01366">
    <property type="entry name" value="KISc_C_terminal"/>
    <property type="match status" value="1"/>
</dbReference>
<feature type="domain" description="Kinesin motor" evidence="12">
    <location>
        <begin position="565"/>
        <end position="904"/>
    </location>
</feature>
<dbReference type="Pfam" id="PF00225">
    <property type="entry name" value="Kinesin"/>
    <property type="match status" value="1"/>
</dbReference>
<dbReference type="EMBL" id="CAUEEQ010024878">
    <property type="protein sequence ID" value="CAJ0946076.1"/>
    <property type="molecule type" value="Genomic_DNA"/>
</dbReference>
<evidence type="ECO:0000313" key="14">
    <source>
        <dbReference type="Proteomes" id="UP001176940"/>
    </source>
</evidence>
<comment type="caution">
    <text evidence="13">The sequence shown here is derived from an EMBL/GenBank/DDBJ whole genome shotgun (WGS) entry which is preliminary data.</text>
</comment>
<evidence type="ECO:0000256" key="5">
    <source>
        <dbReference type="ARBA" id="ARBA00022840"/>
    </source>
</evidence>
<reference evidence="13" key="1">
    <citation type="submission" date="2023-07" db="EMBL/GenBank/DDBJ databases">
        <authorList>
            <person name="Stuckert A."/>
        </authorList>
    </citation>
    <scope>NUCLEOTIDE SEQUENCE</scope>
</reference>
<dbReference type="InterPro" id="IPR036961">
    <property type="entry name" value="Kinesin_motor_dom_sf"/>
</dbReference>
<feature type="binding site" evidence="8">
    <location>
        <begin position="657"/>
        <end position="664"/>
    </location>
    <ligand>
        <name>ATP</name>
        <dbReference type="ChEBI" id="CHEBI:30616"/>
    </ligand>
</feature>
<sequence length="914" mass="101809">MGRRLSSVLFARITVTRAIRFIYNNKAPSSEEPDGNLLNSGNKPYKTGAEMGITVGTEASLEGLNLWAPDLPHITYWWPHRVQVAPAQMYDPFIRTGPDVRPFHQNRPRCTTLSSEPAQMYDPFIRTGPDVRPFHQNRPRCTTLSSEPAQMYDPFIRTGPDVRPFHQNRPRCYISVIKMHFGTNLPAGRFGGRTAHAPAILQDGGAQGEDGRTDTGRPDKEMTRIRGHLGSGAGGSREGDIWFPGPGVSSPPPWVPTAHDLLTSRMSLIMENPKSQQPLKMSRLPVPPSKKRSRSEENLEQSSRVNADLGKRLKSSPISEAPKARVAASIASFRPRVTTAFALPKPQVIGRQSLQVLQQKNRVNSGGAAKVKGPASAPQVAASAGGKKRAAWDLKGQVNDMKDKVTNYKGKVQSLSGENARLQTTREQLQKQVELLTSQNGGLSQQLCSSESKLQSEQKMLSQTEKEVQRLTELSQRLESELATEKCALFELRTTNQSVTQQLKDKEGRLICLEGENSRLQTTVREQSQEINDLKCHITEKDTQIYTLESERRRLHNTVQELKGNIRVFCRVRPSLPSEKPSPVGHIVFSPNDEKAILLTKTEESHIGRDKSQAVKYDFNFDCIFPPSTSQAAVFEEISLLVQSALDGYPVCIFAYGQTGSGKTYTMEGPENLCVDTMGMIPRAIRQIFTCADELKSKGWQYKFTASFLEIYNETLRDLLVNRPDKKQEYDIRKVSPSSNEVHVTNLRYVDVSSVEEVHELLQMAKTNRSVAKTALNDRSSRSHSVFQLKIEGENGLRDVRTSSVLSLIDLAGSERLDRSLSTGDRLKETQSINTSLSTLGMVITSLCNKDAHIPYRNSKLTYLLQNSLGGNSKVLMFVNISPLEENFAESVNSLRFASKVNECVIGTARANRK</sequence>
<comment type="subcellular location">
    <subcellularLocation>
        <location evidence="1">Cytoplasm</location>
        <location evidence="1">Cytoskeleton</location>
    </subcellularLocation>
</comment>
<dbReference type="SUPFAM" id="SSF57997">
    <property type="entry name" value="Tropomyosin"/>
    <property type="match status" value="1"/>
</dbReference>
<evidence type="ECO:0000256" key="3">
    <source>
        <dbReference type="ARBA" id="ARBA00022701"/>
    </source>
</evidence>
<keyword evidence="14" id="KW-1185">Reference proteome</keyword>
<dbReference type="Proteomes" id="UP001176940">
    <property type="component" value="Unassembled WGS sequence"/>
</dbReference>
<protein>
    <recommendedName>
        <fullName evidence="9">Kinesin-like protein</fullName>
    </recommendedName>
</protein>
<accession>A0ABN9LPG6</accession>
<feature type="compositionally biased region" description="Basic and acidic residues" evidence="11">
    <location>
        <begin position="209"/>
        <end position="224"/>
    </location>
</feature>
<organism evidence="13 14">
    <name type="scientific">Ranitomeya imitator</name>
    <name type="common">mimic poison frog</name>
    <dbReference type="NCBI Taxonomy" id="111125"/>
    <lineage>
        <taxon>Eukaryota</taxon>
        <taxon>Metazoa</taxon>
        <taxon>Chordata</taxon>
        <taxon>Craniata</taxon>
        <taxon>Vertebrata</taxon>
        <taxon>Euteleostomi</taxon>
        <taxon>Amphibia</taxon>
        <taxon>Batrachia</taxon>
        <taxon>Anura</taxon>
        <taxon>Neobatrachia</taxon>
        <taxon>Hyloidea</taxon>
        <taxon>Dendrobatidae</taxon>
        <taxon>Dendrobatinae</taxon>
        <taxon>Ranitomeya</taxon>
    </lineage>
</organism>
<name>A0ABN9LPG6_9NEOB</name>
<keyword evidence="6 8" id="KW-0505">Motor protein</keyword>
<evidence type="ECO:0000259" key="12">
    <source>
        <dbReference type="PROSITE" id="PS50067"/>
    </source>
</evidence>
<evidence type="ECO:0000256" key="8">
    <source>
        <dbReference type="PROSITE-ProRule" id="PRU00283"/>
    </source>
</evidence>
<evidence type="ECO:0000256" key="7">
    <source>
        <dbReference type="ARBA" id="ARBA00023212"/>
    </source>
</evidence>
<keyword evidence="3 9" id="KW-0493">Microtubule</keyword>
<keyword evidence="5 8" id="KW-0067">ATP-binding</keyword>
<dbReference type="InterPro" id="IPR019821">
    <property type="entry name" value="Kinesin_motor_CS"/>
</dbReference>